<dbReference type="Proteomes" id="UP000655225">
    <property type="component" value="Unassembled WGS sequence"/>
</dbReference>
<keyword evidence="2" id="KW-0812">Transmembrane</keyword>
<dbReference type="PROSITE" id="PS50297">
    <property type="entry name" value="ANK_REP_REGION"/>
    <property type="match status" value="2"/>
</dbReference>
<keyword evidence="4" id="KW-1133">Transmembrane helix</keyword>
<evidence type="ECO:0000256" key="3">
    <source>
        <dbReference type="ARBA" id="ARBA00022737"/>
    </source>
</evidence>
<feature type="repeat" description="ANK" evidence="7">
    <location>
        <begin position="226"/>
        <end position="262"/>
    </location>
</feature>
<dbReference type="EMBL" id="JABCRI010000016">
    <property type="protein sequence ID" value="KAF8391955.1"/>
    <property type="molecule type" value="Genomic_DNA"/>
</dbReference>
<keyword evidence="10" id="KW-1185">Reference proteome</keyword>
<dbReference type="PANTHER" id="PTHR24186">
    <property type="entry name" value="PROTEIN PHOSPHATASE 1 REGULATORY SUBUNIT"/>
    <property type="match status" value="1"/>
</dbReference>
<feature type="repeat" description="ANK" evidence="7">
    <location>
        <begin position="75"/>
        <end position="107"/>
    </location>
</feature>
<dbReference type="GO" id="GO:0005886">
    <property type="term" value="C:plasma membrane"/>
    <property type="evidence" value="ECO:0007669"/>
    <property type="project" value="TreeGrafter"/>
</dbReference>
<evidence type="ECO:0000256" key="2">
    <source>
        <dbReference type="ARBA" id="ARBA00022692"/>
    </source>
</evidence>
<comment type="caution">
    <text evidence="9">The sequence shown here is derived from an EMBL/GenBank/DDBJ whole genome shotgun (WGS) entry which is preliminary data.</text>
</comment>
<dbReference type="Pfam" id="PF00023">
    <property type="entry name" value="Ank"/>
    <property type="match status" value="1"/>
</dbReference>
<dbReference type="InterPro" id="IPR002110">
    <property type="entry name" value="Ankyrin_rpt"/>
</dbReference>
<feature type="domain" description="PGG" evidence="8">
    <location>
        <begin position="436"/>
        <end position="507"/>
    </location>
</feature>
<evidence type="ECO:0000256" key="5">
    <source>
        <dbReference type="ARBA" id="ARBA00023043"/>
    </source>
</evidence>
<keyword evidence="3" id="KW-0677">Repeat</keyword>
<dbReference type="AlphaFoldDB" id="A0A834YPK5"/>
<feature type="repeat" description="ANK" evidence="7">
    <location>
        <begin position="344"/>
        <end position="376"/>
    </location>
</feature>
<protein>
    <recommendedName>
        <fullName evidence="8">PGG domain-containing protein</fullName>
    </recommendedName>
</protein>
<dbReference type="Pfam" id="PF13962">
    <property type="entry name" value="PGG"/>
    <property type="match status" value="1"/>
</dbReference>
<accession>A0A834YPK5</accession>
<proteinExistence type="predicted"/>
<dbReference type="InterPro" id="IPR026961">
    <property type="entry name" value="PGG_dom"/>
</dbReference>
<dbReference type="InterPro" id="IPR036770">
    <property type="entry name" value="Ankyrin_rpt-contain_sf"/>
</dbReference>
<keyword evidence="6" id="KW-0472">Membrane</keyword>
<evidence type="ECO:0000256" key="6">
    <source>
        <dbReference type="ARBA" id="ARBA00023136"/>
    </source>
</evidence>
<reference evidence="9 10" key="1">
    <citation type="submission" date="2020-04" db="EMBL/GenBank/DDBJ databases">
        <title>Plant Genome Project.</title>
        <authorList>
            <person name="Zhang R.-G."/>
        </authorList>
    </citation>
    <scope>NUCLEOTIDE SEQUENCE [LARGE SCALE GENOMIC DNA]</scope>
    <source>
        <strain evidence="9">YNK0</strain>
        <tissue evidence="9">Leaf</tissue>
    </source>
</reference>
<evidence type="ECO:0000256" key="7">
    <source>
        <dbReference type="PROSITE-ProRule" id="PRU00023"/>
    </source>
</evidence>
<evidence type="ECO:0000256" key="1">
    <source>
        <dbReference type="ARBA" id="ARBA00004141"/>
    </source>
</evidence>
<evidence type="ECO:0000313" key="10">
    <source>
        <dbReference type="Proteomes" id="UP000655225"/>
    </source>
</evidence>
<sequence>MDPRLYKAAATLGRVEEHAHLIKEIKKENHNLLLGVTPTLENTVFHLAARFGHMDFIKEVYDEQCESLLAMTNSKGDTALHIAARAGHHSIVKFLVEKSLSVSTSLDAEQGGNQTINILRIQNEGKNTVLHEALRYRHEEVVVELTEWDDELWSIVNKVGESPLYLAAKGGLTEIVRQVLQFYHSYPHGGPEDLTALHAAAIWNKHDIVKLLAEKKSELIKEKDLYGRTALHYAASYHKYGQKCDVVKLLLEIDSSVAYIQDNDGRSPLHFAAGKGDNGVTEEIIRCYPDAVDLVDKRGQNAIHYCISECHLKVRPYTDNYINVLHCLMSKGWHGELLNQQDNDGNTPLHLAVISGISDLVKCMLSNKERLDTDTMNKYNLTPRDLTIHSKLASKEEIAVYWDLYRVDAKFGIAEPLNGKEWDLVNATKDSMFINSLKELRKNQMIVATLIATVTFAAAFQVPGGYKTDNGTSVLADDSTFKRFLDADATAFRLSMSALVLSFGFTLLRNWPSSKGGGAVVALGGAQWCTAQGMGGAGKLLGASRRDWRSLERLGRRQRFGYCTGLQIWARLGYGELGFAGELKSFYQ</sequence>
<name>A0A834YPK5_TETSI</name>
<dbReference type="Gene3D" id="1.25.40.20">
    <property type="entry name" value="Ankyrin repeat-containing domain"/>
    <property type="match status" value="1"/>
</dbReference>
<dbReference type="PROSITE" id="PS50088">
    <property type="entry name" value="ANK_REPEAT"/>
    <property type="match status" value="3"/>
</dbReference>
<dbReference type="Pfam" id="PF12796">
    <property type="entry name" value="Ank_2"/>
    <property type="match status" value="2"/>
</dbReference>
<organism evidence="9 10">
    <name type="scientific">Tetracentron sinense</name>
    <name type="common">Spur-leaf</name>
    <dbReference type="NCBI Taxonomy" id="13715"/>
    <lineage>
        <taxon>Eukaryota</taxon>
        <taxon>Viridiplantae</taxon>
        <taxon>Streptophyta</taxon>
        <taxon>Embryophyta</taxon>
        <taxon>Tracheophyta</taxon>
        <taxon>Spermatophyta</taxon>
        <taxon>Magnoliopsida</taxon>
        <taxon>Trochodendrales</taxon>
        <taxon>Trochodendraceae</taxon>
        <taxon>Tetracentron</taxon>
    </lineage>
</organism>
<dbReference type="SUPFAM" id="SSF48403">
    <property type="entry name" value="Ankyrin repeat"/>
    <property type="match status" value="1"/>
</dbReference>
<dbReference type="OrthoDB" id="194358at2759"/>
<evidence type="ECO:0000259" key="8">
    <source>
        <dbReference type="Pfam" id="PF13962"/>
    </source>
</evidence>
<keyword evidence="5 7" id="KW-0040">ANK repeat</keyword>
<gene>
    <name evidence="9" type="ORF">HHK36_022295</name>
</gene>
<dbReference type="OMA" id="CISECHL"/>
<evidence type="ECO:0000313" key="9">
    <source>
        <dbReference type="EMBL" id="KAF8391955.1"/>
    </source>
</evidence>
<evidence type="ECO:0000256" key="4">
    <source>
        <dbReference type="ARBA" id="ARBA00022989"/>
    </source>
</evidence>
<dbReference type="PANTHER" id="PTHR24186:SF50">
    <property type="entry name" value="ANKYRIN REPEAT-CONTAINING PROTEIN ITN1-LIKE ISOFORM X1"/>
    <property type="match status" value="1"/>
</dbReference>
<comment type="subcellular location">
    <subcellularLocation>
        <location evidence="1">Membrane</location>
        <topology evidence="1">Multi-pass membrane protein</topology>
    </subcellularLocation>
</comment>
<dbReference type="SMART" id="SM00248">
    <property type="entry name" value="ANK"/>
    <property type="match status" value="9"/>
</dbReference>